<dbReference type="SUPFAM" id="SSF48452">
    <property type="entry name" value="TPR-like"/>
    <property type="match status" value="1"/>
</dbReference>
<dbReference type="Proteomes" id="UP000011885">
    <property type="component" value="Unassembled WGS sequence"/>
</dbReference>
<dbReference type="InterPro" id="IPR036280">
    <property type="entry name" value="Multihaem_cyt_sf"/>
</dbReference>
<feature type="repeat" description="TPR" evidence="2">
    <location>
        <begin position="555"/>
        <end position="588"/>
    </location>
</feature>
<keyword evidence="6" id="KW-1185">Reference proteome</keyword>
<dbReference type="InterPro" id="IPR051829">
    <property type="entry name" value="Multiheme_Cytochr_ET"/>
</dbReference>
<dbReference type="InterPro" id="IPR019734">
    <property type="entry name" value="TPR_rpt"/>
</dbReference>
<evidence type="ECO:0000256" key="3">
    <source>
        <dbReference type="SAM" id="SignalP"/>
    </source>
</evidence>
<keyword evidence="2" id="KW-0802">TPR repeat</keyword>
<dbReference type="EMBL" id="ANOH01000045">
    <property type="protein sequence ID" value="EMI58101.1"/>
    <property type="molecule type" value="Genomic_DNA"/>
</dbReference>
<evidence type="ECO:0000256" key="1">
    <source>
        <dbReference type="ARBA" id="ARBA00022729"/>
    </source>
</evidence>
<evidence type="ECO:0000259" key="4">
    <source>
        <dbReference type="Pfam" id="PF13435"/>
    </source>
</evidence>
<dbReference type="Pfam" id="PF13435">
    <property type="entry name" value="Cytochrome_C554"/>
    <property type="match status" value="2"/>
</dbReference>
<dbReference type="Gene3D" id="1.25.40.10">
    <property type="entry name" value="Tetratricopeptide repeat domain"/>
    <property type="match status" value="1"/>
</dbReference>
<dbReference type="AlphaFoldDB" id="M5UJS0"/>
<feature type="domain" description="Cytochrome c-552/4" evidence="4">
    <location>
        <begin position="196"/>
        <end position="232"/>
    </location>
</feature>
<dbReference type="RefSeq" id="WP_008673984.1">
    <property type="nucleotide sequence ID" value="NZ_ANOH01000045.1"/>
</dbReference>
<dbReference type="InterPro" id="IPR011990">
    <property type="entry name" value="TPR-like_helical_dom_sf"/>
</dbReference>
<comment type="caution">
    <text evidence="5">The sequence shown here is derived from an EMBL/GenBank/DDBJ whole genome shotgun (WGS) entry which is preliminary data.</text>
</comment>
<evidence type="ECO:0000256" key="2">
    <source>
        <dbReference type="PROSITE-ProRule" id="PRU00339"/>
    </source>
</evidence>
<feature type="chain" id="PRO_5004073154" evidence="3">
    <location>
        <begin position="21"/>
        <end position="627"/>
    </location>
</feature>
<sequence length="627" mass="70312">MILVWKILVWGVILPSPPHAATRNSDLMLWQSEIEPVSQWGRASENEQAGDAFVPPTGDRISKGYIGTAECRRCHESQFASYTETAHWRSCRVSDPEQEPQGASFEHARSSSRYDVFREKGRLFHRETLVGKEGQTLSVIELPVSLTVGSGTHARTYLCESDGKFVESPITWYREAGWDVSPGYDLPIHPSFSRMASDDCLFCHVGRVERSQENSRECRIIEHSISCERCHGPGEDHRRFHVDGATARLRDSLDVEDPIVHPSRLNRGLSEAICQQCHLQGVAFATAAGATLWDFQPGEPLGKVRTDFQHSGTDEFQVAGHVEQLHKSVCYLGSDTLTCITCHDPHYQPPQESRVDYYRQKCMQCHESESCDVDDATRMARNNNACSQCHMPRRATDVTHAALHQHQIGIYKGEPSPSVEPVTEQKLVPLVEYRELAQSEQTRRTVLAVHYAVTSGVPLQQLARQISWAIQTAYDAVKSGEADVAVESMLARNMMSLGEHDTAVQLAARILVHARDGTRENNEARDILGEFALATQNNQDALLQYRQLAKVRHDANDWYLLGVCERNAGNVDAAINAFRRSLAIRPDLIVSHVALEELLMADEPELANSHRGVRQALQALHTEFNRN</sequence>
<keyword evidence="1 3" id="KW-0732">Signal</keyword>
<dbReference type="PROSITE" id="PS50005">
    <property type="entry name" value="TPR"/>
    <property type="match status" value="1"/>
</dbReference>
<reference evidence="5 6" key="1">
    <citation type="journal article" date="2013" name="Mar. Genomics">
        <title>Expression of sulfatases in Rhodopirellula baltica and the diversity of sulfatases in the genus Rhodopirellula.</title>
        <authorList>
            <person name="Wegner C.E."/>
            <person name="Richter-Heitmann T."/>
            <person name="Klindworth A."/>
            <person name="Klockow C."/>
            <person name="Richter M."/>
            <person name="Achstetter T."/>
            <person name="Glockner F.O."/>
            <person name="Harder J."/>
        </authorList>
    </citation>
    <scope>NUCLEOTIDE SEQUENCE [LARGE SCALE GENOMIC DNA]</scope>
    <source>
        <strain evidence="5 6">SM41</strain>
    </source>
</reference>
<feature type="domain" description="Cytochrome c-552/4" evidence="4">
    <location>
        <begin position="70"/>
        <end position="101"/>
    </location>
</feature>
<name>M5UJS0_9BACT</name>
<protein>
    <submittedName>
        <fullName evidence="5">TPR repeat-containing protein</fullName>
    </submittedName>
</protein>
<evidence type="ECO:0000313" key="6">
    <source>
        <dbReference type="Proteomes" id="UP000011885"/>
    </source>
</evidence>
<evidence type="ECO:0000313" key="5">
    <source>
        <dbReference type="EMBL" id="EMI58101.1"/>
    </source>
</evidence>
<dbReference type="OrthoDB" id="234670at2"/>
<feature type="signal peptide" evidence="3">
    <location>
        <begin position="1"/>
        <end position="20"/>
    </location>
</feature>
<dbReference type="InterPro" id="IPR023155">
    <property type="entry name" value="Cyt_c-552/4"/>
</dbReference>
<organism evidence="5 6">
    <name type="scientific">Rhodopirellula sallentina SM41</name>
    <dbReference type="NCBI Taxonomy" id="1263870"/>
    <lineage>
        <taxon>Bacteria</taxon>
        <taxon>Pseudomonadati</taxon>
        <taxon>Planctomycetota</taxon>
        <taxon>Planctomycetia</taxon>
        <taxon>Pirellulales</taxon>
        <taxon>Pirellulaceae</taxon>
        <taxon>Rhodopirellula</taxon>
    </lineage>
</organism>
<dbReference type="Gene3D" id="1.10.1130.10">
    <property type="entry name" value="Flavocytochrome C3, Chain A"/>
    <property type="match status" value="1"/>
</dbReference>
<dbReference type="PATRIC" id="fig|1263870.3.peg.503"/>
<proteinExistence type="predicted"/>
<accession>M5UJS0</accession>
<dbReference type="SUPFAM" id="SSF48695">
    <property type="entry name" value="Multiheme cytochromes"/>
    <property type="match status" value="1"/>
</dbReference>
<dbReference type="SMART" id="SM00028">
    <property type="entry name" value="TPR"/>
    <property type="match status" value="1"/>
</dbReference>
<dbReference type="PANTHER" id="PTHR35038:SF8">
    <property type="entry name" value="C-TYPE POLYHEME CYTOCHROME OMCC"/>
    <property type="match status" value="1"/>
</dbReference>
<dbReference type="PANTHER" id="PTHR35038">
    <property type="entry name" value="DISSIMILATORY SULFITE REDUCTASE SIRA"/>
    <property type="match status" value="1"/>
</dbReference>
<gene>
    <name evidence="5" type="ORF">RSSM_00461</name>
</gene>